<keyword evidence="1" id="KW-0472">Membrane</keyword>
<evidence type="ECO:0000256" key="1">
    <source>
        <dbReference type="SAM" id="Phobius"/>
    </source>
</evidence>
<dbReference type="Proteomes" id="UP000030902">
    <property type="component" value="Chromosome"/>
</dbReference>
<evidence type="ECO:0000313" key="3">
    <source>
        <dbReference type="Proteomes" id="UP000030902"/>
    </source>
</evidence>
<dbReference type="AlphaFoldDB" id="A0A6S4GRV7"/>
<accession>A0A6S4GRV7</accession>
<gene>
    <name evidence="2" type="ORF">TM7x_00670</name>
</gene>
<reference evidence="2 3" key="1">
    <citation type="journal article" date="2015" name="Proc. Natl. Acad. Sci. U.S.A.">
        <title>Cultivation of a human-associated TM7 phylotype reveals a reduced genome and epibiotic parasitic lifestyle.</title>
        <authorList>
            <person name="He X."/>
            <person name="McLean J.S."/>
            <person name="Edlund A."/>
            <person name="Yooseph S."/>
            <person name="Hall A.P."/>
            <person name="Liu S.Y."/>
            <person name="Dorrestein P.C."/>
            <person name="Esquenazi E."/>
            <person name="Hunter R.C."/>
            <person name="Cheng G."/>
            <person name="Nelson K.E."/>
            <person name="Lux R."/>
            <person name="Shi W."/>
        </authorList>
    </citation>
    <scope>NUCLEOTIDE SEQUENCE [LARGE SCALE GENOMIC DNA]</scope>
    <source>
        <strain evidence="2 3">TM7x</strain>
    </source>
</reference>
<dbReference type="KEGG" id="sox:TM7x_00670"/>
<dbReference type="EMBL" id="CP007496">
    <property type="protein sequence ID" value="AJA06720.1"/>
    <property type="molecule type" value="Genomic_DNA"/>
</dbReference>
<feature type="transmembrane region" description="Helical" evidence="1">
    <location>
        <begin position="12"/>
        <end position="32"/>
    </location>
</feature>
<keyword evidence="1" id="KW-0812">Transmembrane</keyword>
<evidence type="ECO:0000313" key="2">
    <source>
        <dbReference type="EMBL" id="AJA06720.1"/>
    </source>
</evidence>
<dbReference type="RefSeq" id="WP_039326886.1">
    <property type="nucleotide sequence ID" value="NZ_CP007496.1"/>
</dbReference>
<keyword evidence="1" id="KW-1133">Transmembrane helix</keyword>
<organism evidence="2 3">
    <name type="scientific">Candidatus Nanosynbacter lyticus</name>
    <dbReference type="NCBI Taxonomy" id="2093824"/>
    <lineage>
        <taxon>Bacteria</taxon>
        <taxon>Candidatus Saccharimonadota</taxon>
        <taxon>Candidatus Saccharimonadia</taxon>
        <taxon>Candidatus Nanosynbacterales</taxon>
        <taxon>Candidatus Nanosynbacteraceae</taxon>
        <taxon>Candidatus Nanosynbacter</taxon>
    </lineage>
</organism>
<proteinExistence type="predicted"/>
<sequence length="238" mass="27231">MKILQDQRRIKIAIIISLVNLVIILAYGFVSWKSWENIQYVTKNTTEKRVSIFSKLQKDKISIEKLSEYSVNLKSGVNDCSAVFLVSWQENVNDKFKKYKTDCQGLMEATQSIAYNIDKIIDFMKFDKELSDEIDTLSDKLAKYQPNDFTSIEKGWSGVKNKIEAGKNEAKLRKLAAERIDAILLSVRDLKLAEEKKDSGQFTIAKDKMTVAINSLIGMQNELVQEAQSRVDNLLKDF</sequence>
<name>A0A6S4GRV7_9BACT</name>
<keyword evidence="3" id="KW-1185">Reference proteome</keyword>
<protein>
    <submittedName>
        <fullName evidence="2">Uncharacterized protein</fullName>
    </submittedName>
</protein>